<dbReference type="Gene3D" id="3.40.630.30">
    <property type="match status" value="1"/>
</dbReference>
<proteinExistence type="predicted"/>
<dbReference type="InterPro" id="IPR016181">
    <property type="entry name" value="Acyl_CoA_acyltransferase"/>
</dbReference>
<reference evidence="1" key="2">
    <citation type="submission" date="2023-05" db="EMBL/GenBank/DDBJ databases">
        <authorList>
            <consortium name="Lawrence Berkeley National Laboratory"/>
            <person name="Steindorff A."/>
            <person name="Hensen N."/>
            <person name="Bonometti L."/>
            <person name="Westerberg I."/>
            <person name="Brannstrom I.O."/>
            <person name="Guillou S."/>
            <person name="Cros-Aarteil S."/>
            <person name="Calhoun S."/>
            <person name="Haridas S."/>
            <person name="Kuo A."/>
            <person name="Mondo S."/>
            <person name="Pangilinan J."/>
            <person name="Riley R."/>
            <person name="Labutti K."/>
            <person name="Andreopoulos B."/>
            <person name="Lipzen A."/>
            <person name="Chen C."/>
            <person name="Yanf M."/>
            <person name="Daum C."/>
            <person name="Ng V."/>
            <person name="Clum A."/>
            <person name="Ohm R."/>
            <person name="Martin F."/>
            <person name="Silar P."/>
            <person name="Natvig D."/>
            <person name="Lalanne C."/>
            <person name="Gautier V."/>
            <person name="Ament-Velasquez S.L."/>
            <person name="Kruys A."/>
            <person name="Hutchinson M.I."/>
            <person name="Powell A.J."/>
            <person name="Barry K."/>
            <person name="Miller A.N."/>
            <person name="Grigoriev I.V."/>
            <person name="Debuchy R."/>
            <person name="Gladieux P."/>
            <person name="Thoren M.H."/>
            <person name="Johannesson H."/>
        </authorList>
    </citation>
    <scope>NUCLEOTIDE SEQUENCE</scope>
    <source>
        <strain evidence="1">CBS 103.79</strain>
    </source>
</reference>
<gene>
    <name evidence="1" type="ORF">C8A05DRAFT_36278</name>
</gene>
<dbReference type="EMBL" id="MU855707">
    <property type="protein sequence ID" value="KAK3900085.1"/>
    <property type="molecule type" value="Genomic_DNA"/>
</dbReference>
<organism evidence="1 2">
    <name type="scientific">Staphylotrichum tortipilum</name>
    <dbReference type="NCBI Taxonomy" id="2831512"/>
    <lineage>
        <taxon>Eukaryota</taxon>
        <taxon>Fungi</taxon>
        <taxon>Dikarya</taxon>
        <taxon>Ascomycota</taxon>
        <taxon>Pezizomycotina</taxon>
        <taxon>Sordariomycetes</taxon>
        <taxon>Sordariomycetidae</taxon>
        <taxon>Sordariales</taxon>
        <taxon>Chaetomiaceae</taxon>
        <taxon>Staphylotrichum</taxon>
    </lineage>
</organism>
<keyword evidence="2" id="KW-1185">Reference proteome</keyword>
<reference evidence="1" key="1">
    <citation type="journal article" date="2023" name="Mol. Phylogenet. Evol.">
        <title>Genome-scale phylogeny and comparative genomics of the fungal order Sordariales.</title>
        <authorList>
            <person name="Hensen N."/>
            <person name="Bonometti L."/>
            <person name="Westerberg I."/>
            <person name="Brannstrom I.O."/>
            <person name="Guillou S."/>
            <person name="Cros-Aarteil S."/>
            <person name="Calhoun S."/>
            <person name="Haridas S."/>
            <person name="Kuo A."/>
            <person name="Mondo S."/>
            <person name="Pangilinan J."/>
            <person name="Riley R."/>
            <person name="LaButti K."/>
            <person name="Andreopoulos B."/>
            <person name="Lipzen A."/>
            <person name="Chen C."/>
            <person name="Yan M."/>
            <person name="Daum C."/>
            <person name="Ng V."/>
            <person name="Clum A."/>
            <person name="Steindorff A."/>
            <person name="Ohm R.A."/>
            <person name="Martin F."/>
            <person name="Silar P."/>
            <person name="Natvig D.O."/>
            <person name="Lalanne C."/>
            <person name="Gautier V."/>
            <person name="Ament-Velasquez S.L."/>
            <person name="Kruys A."/>
            <person name="Hutchinson M.I."/>
            <person name="Powell A.J."/>
            <person name="Barry K."/>
            <person name="Miller A.N."/>
            <person name="Grigoriev I.V."/>
            <person name="Debuchy R."/>
            <person name="Gladieux P."/>
            <person name="Hiltunen Thoren M."/>
            <person name="Johannesson H."/>
        </authorList>
    </citation>
    <scope>NUCLEOTIDE SEQUENCE</scope>
    <source>
        <strain evidence="1">CBS 103.79</strain>
    </source>
</reference>
<comment type="caution">
    <text evidence="1">The sequence shown here is derived from an EMBL/GenBank/DDBJ whole genome shotgun (WGS) entry which is preliminary data.</text>
</comment>
<evidence type="ECO:0000313" key="1">
    <source>
        <dbReference type="EMBL" id="KAK3900085.1"/>
    </source>
</evidence>
<dbReference type="Proteomes" id="UP001303889">
    <property type="component" value="Unassembled WGS sequence"/>
</dbReference>
<evidence type="ECO:0000313" key="2">
    <source>
        <dbReference type="Proteomes" id="UP001303889"/>
    </source>
</evidence>
<dbReference type="AlphaFoldDB" id="A0AAN6MFV3"/>
<name>A0AAN6MFV3_9PEZI</name>
<protein>
    <submittedName>
        <fullName evidence="1">Uncharacterized protein</fullName>
    </submittedName>
</protein>
<accession>A0AAN6MFV3</accession>
<sequence length="291" mass="32413">MASNAITPLPDGYEIKQLTIEHLVWVQAIIGHTMSFDSPLWADAPYGEGLTREDGQTQRAYDMYAAIAPSAEECIGSGLSYGLFKKEWKPQFEDTHPGGQLRWDTGDCSATMEQLLKQMDFPLVSIAMTKARREGPKPPPPVGIKKTWPEIVPLFATISGSFKKQEQNNYLAFAHLPAHEKIAQRSGTHTRSDYQGQQLMKALAHHVMKKVAAKGYHKIVIQSTSDNVTKVWENPPLGYTATVTGEFDTGEYREKDKDGNEYNPFGTAEVVCKKIWVDLRPEERGQGSGGK</sequence>
<dbReference type="SUPFAM" id="SSF55729">
    <property type="entry name" value="Acyl-CoA N-acyltransferases (Nat)"/>
    <property type="match status" value="1"/>
</dbReference>